<gene>
    <name evidence="2" type="ORF">HDF16_002548</name>
</gene>
<evidence type="ECO:0008006" key="4">
    <source>
        <dbReference type="Google" id="ProtNLM"/>
    </source>
</evidence>
<dbReference type="AlphaFoldDB" id="A0A7W8E3R2"/>
<protein>
    <recommendedName>
        <fullName evidence="4">Lipid A 3-O-deacylase PagL</fullName>
    </recommendedName>
</protein>
<evidence type="ECO:0000313" key="3">
    <source>
        <dbReference type="Proteomes" id="UP000540989"/>
    </source>
</evidence>
<evidence type="ECO:0000313" key="2">
    <source>
        <dbReference type="EMBL" id="MBB5057842.1"/>
    </source>
</evidence>
<comment type="caution">
    <text evidence="2">The sequence shown here is derived from an EMBL/GenBank/DDBJ whole genome shotgun (WGS) entry which is preliminary data.</text>
</comment>
<dbReference type="InterPro" id="IPR018550">
    <property type="entry name" value="Lipid-A_deacylase-rel"/>
</dbReference>
<feature type="signal peptide" evidence="1">
    <location>
        <begin position="1"/>
        <end position="24"/>
    </location>
</feature>
<dbReference type="SUPFAM" id="SSF56925">
    <property type="entry name" value="OMPA-like"/>
    <property type="match status" value="1"/>
</dbReference>
<reference evidence="2 3" key="1">
    <citation type="submission" date="2020-08" db="EMBL/GenBank/DDBJ databases">
        <title>Genomic Encyclopedia of Type Strains, Phase IV (KMG-V): Genome sequencing to study the core and pangenomes of soil and plant-associated prokaryotes.</title>
        <authorList>
            <person name="Whitman W."/>
        </authorList>
    </citation>
    <scope>NUCLEOTIDE SEQUENCE [LARGE SCALE GENOMIC DNA]</scope>
    <source>
        <strain evidence="2 3">M8UP14</strain>
    </source>
</reference>
<name>A0A7W8E3R2_9BACT</name>
<dbReference type="EMBL" id="JACHIP010000003">
    <property type="protein sequence ID" value="MBB5057842.1"/>
    <property type="molecule type" value="Genomic_DNA"/>
</dbReference>
<evidence type="ECO:0000256" key="1">
    <source>
        <dbReference type="SAM" id="SignalP"/>
    </source>
</evidence>
<keyword evidence="1" id="KW-0732">Signal</keyword>
<dbReference type="Proteomes" id="UP000540989">
    <property type="component" value="Unassembled WGS sequence"/>
</dbReference>
<keyword evidence="3" id="KW-1185">Reference proteome</keyword>
<organism evidence="2 3">
    <name type="scientific">Granulicella aggregans</name>
    <dbReference type="NCBI Taxonomy" id="474949"/>
    <lineage>
        <taxon>Bacteria</taxon>
        <taxon>Pseudomonadati</taxon>
        <taxon>Acidobacteriota</taxon>
        <taxon>Terriglobia</taxon>
        <taxon>Terriglobales</taxon>
        <taxon>Acidobacteriaceae</taxon>
        <taxon>Granulicella</taxon>
    </lineage>
</organism>
<dbReference type="InterPro" id="IPR011250">
    <property type="entry name" value="OMP/PagP_B-barrel"/>
</dbReference>
<accession>A0A7W8E3R2</accession>
<sequence length="269" mass="28646">MKFGLRSMSIGALALLAVVSAGHAQMQQFSSSSLDEGGEAAGTAIAAPAGNTHVANRFEMHSNSLPFEYGAIVQGGVGLTEERSGFKFIMAGVHAGKVLYSHDKPGLLRGNFEYAMELFPYWQSYTPKFQRANCVAGPLLGGITCSPYYTVGGTFTGVTATPIILRWNFTGHGRIVPWAQAAGGVLWTDHKYPAFGSPTLNLTNDGPNTDASVWNFTPQGGVGIHYFLSPTRSIDFGANAVHISSASLGDKNPGVNASVQFNIGYTFWK</sequence>
<dbReference type="Pfam" id="PF09411">
    <property type="entry name" value="PagL"/>
    <property type="match status" value="1"/>
</dbReference>
<dbReference type="Gene3D" id="2.40.160.20">
    <property type="match status" value="1"/>
</dbReference>
<feature type="chain" id="PRO_5030712962" description="Lipid A 3-O-deacylase PagL" evidence="1">
    <location>
        <begin position="25"/>
        <end position="269"/>
    </location>
</feature>
<proteinExistence type="predicted"/>